<keyword evidence="1" id="KW-0812">Transmembrane</keyword>
<feature type="transmembrane region" description="Helical" evidence="1">
    <location>
        <begin position="382"/>
        <end position="401"/>
    </location>
</feature>
<evidence type="ECO:0000259" key="2">
    <source>
        <dbReference type="Pfam" id="PF01757"/>
    </source>
</evidence>
<feature type="transmembrane region" description="Helical" evidence="1">
    <location>
        <begin position="274"/>
        <end position="295"/>
    </location>
</feature>
<comment type="caution">
    <text evidence="4">The sequence shown here is derived from an EMBL/GenBank/DDBJ whole genome shotgun (WGS) entry which is preliminary data.</text>
</comment>
<evidence type="ECO:0000259" key="3">
    <source>
        <dbReference type="Pfam" id="PF19040"/>
    </source>
</evidence>
<feature type="domain" description="SGNH" evidence="3">
    <location>
        <begin position="471"/>
        <end position="699"/>
    </location>
</feature>
<protein>
    <submittedName>
        <fullName evidence="4">SGNH hydrolase domain-containing protein</fullName>
    </submittedName>
</protein>
<dbReference type="InterPro" id="IPR002656">
    <property type="entry name" value="Acyl_transf_3_dom"/>
</dbReference>
<accession>A0ABP9MIH8</accession>
<feature type="transmembrane region" description="Helical" evidence="1">
    <location>
        <begin position="50"/>
        <end position="72"/>
    </location>
</feature>
<feature type="transmembrane region" description="Helical" evidence="1">
    <location>
        <begin position="93"/>
        <end position="112"/>
    </location>
</feature>
<keyword evidence="5" id="KW-1185">Reference proteome</keyword>
<feature type="transmembrane region" description="Helical" evidence="1">
    <location>
        <begin position="341"/>
        <end position="362"/>
    </location>
</feature>
<keyword evidence="4" id="KW-0378">Hydrolase</keyword>
<dbReference type="InterPro" id="IPR043968">
    <property type="entry name" value="SGNH"/>
</dbReference>
<dbReference type="InterPro" id="IPR050879">
    <property type="entry name" value="Acyltransferase_3"/>
</dbReference>
<dbReference type="EMBL" id="BAABKZ010000002">
    <property type="protein sequence ID" value="GAA5095744.1"/>
    <property type="molecule type" value="Genomic_DNA"/>
</dbReference>
<feature type="transmembrane region" description="Helical" evidence="1">
    <location>
        <begin position="220"/>
        <end position="241"/>
    </location>
</feature>
<feature type="transmembrane region" description="Helical" evidence="1">
    <location>
        <begin position="165"/>
        <end position="182"/>
    </location>
</feature>
<gene>
    <name evidence="4" type="ORF">GCM10025760_28400</name>
</gene>
<sequence>MSTRSAGDVALATPSGAREVRRFRFDVQALRAVAIGAVVLNHLWPTYVRGGYVGVDVFFVISGFLITGHLVGEATRTGRIRLGAFYARRIRRLLPASLLVLAISAVLVWVFLPYPRWERNAAEIAASAGYVENWLLANLSVNYSAANDSASVAQHFWSLSVEEQFYLIWPVLIVLTLAALAWRGRRVALTRTVVTVLVGILVVSLAASVVYTAAAPHQAYFVTFTRAWEFAAGGTIAVLGARIRMPRLGANIVALLGFAAIGVSVFLYGSQTPFPGVAALLPVVGTVAIIAAGTAHTRLWHSWVTDRMPVQWLGGVSYSLYLWHWPLIVVAPFALQRELSGLIRISVLAVALALAWVTKLLVEDRGRTWRFWSTSTRRSVSLMLAGMATVMALAGALFVGYQVQSASDSPELPVSTGSCVGPAALADAETCTDPFGPPASAVMTKKNEYYYAPPECEPESPRMAGGRELKHVVCDFSRPDTPSEDVWLVGDSHAQQWQGAVFELARERGWRVTTSYLGGCPVADVAFVGFRSPAAPSDAAACREWSRNVSAAILDARPDIVFTAMAARLQLVDDGSGRPSADQFVDGLMKDWTQWADAGVRVIGIADPPFNAEVRSTDCVLLNVADPVVCARPRSEAQPPDPIVIAGSRIARPGIGVVDLTDRFCDAQKCYAVVGGVPVYFDPDHLNLQYVRMLAPDLAAALDGL</sequence>
<feature type="domain" description="Acyltransferase 3" evidence="2">
    <location>
        <begin position="27"/>
        <end position="358"/>
    </location>
</feature>
<evidence type="ECO:0000313" key="5">
    <source>
        <dbReference type="Proteomes" id="UP001501407"/>
    </source>
</evidence>
<proteinExistence type="predicted"/>
<dbReference type="Pfam" id="PF01757">
    <property type="entry name" value="Acyl_transf_3"/>
    <property type="match status" value="1"/>
</dbReference>
<dbReference type="Pfam" id="PF19040">
    <property type="entry name" value="SGNH"/>
    <property type="match status" value="1"/>
</dbReference>
<feature type="transmembrane region" description="Helical" evidence="1">
    <location>
        <begin position="194"/>
        <end position="214"/>
    </location>
</feature>
<dbReference type="PANTHER" id="PTHR23028">
    <property type="entry name" value="ACETYLTRANSFERASE"/>
    <property type="match status" value="1"/>
</dbReference>
<dbReference type="Proteomes" id="UP001501407">
    <property type="component" value="Unassembled WGS sequence"/>
</dbReference>
<feature type="transmembrane region" description="Helical" evidence="1">
    <location>
        <begin position="28"/>
        <end position="44"/>
    </location>
</feature>
<evidence type="ECO:0000256" key="1">
    <source>
        <dbReference type="SAM" id="Phobius"/>
    </source>
</evidence>
<feature type="transmembrane region" description="Helical" evidence="1">
    <location>
        <begin position="316"/>
        <end position="335"/>
    </location>
</feature>
<keyword evidence="1" id="KW-1133">Transmembrane helix</keyword>
<organism evidence="4 5">
    <name type="scientific">Microbacterium yannicii</name>
    <dbReference type="NCBI Taxonomy" id="671622"/>
    <lineage>
        <taxon>Bacteria</taxon>
        <taxon>Bacillati</taxon>
        <taxon>Actinomycetota</taxon>
        <taxon>Actinomycetes</taxon>
        <taxon>Micrococcales</taxon>
        <taxon>Microbacteriaceae</taxon>
        <taxon>Microbacterium</taxon>
    </lineage>
</organism>
<dbReference type="RefSeq" id="WP_194414109.1">
    <property type="nucleotide sequence ID" value="NZ_BAABKZ010000002.1"/>
</dbReference>
<dbReference type="GO" id="GO:0016787">
    <property type="term" value="F:hydrolase activity"/>
    <property type="evidence" value="ECO:0007669"/>
    <property type="project" value="UniProtKB-KW"/>
</dbReference>
<dbReference type="PANTHER" id="PTHR23028:SF53">
    <property type="entry name" value="ACYL_TRANSF_3 DOMAIN-CONTAINING PROTEIN"/>
    <property type="match status" value="1"/>
</dbReference>
<name>A0ABP9MIH8_9MICO</name>
<reference evidence="5" key="1">
    <citation type="journal article" date="2019" name="Int. J. Syst. Evol. Microbiol.">
        <title>The Global Catalogue of Microorganisms (GCM) 10K type strain sequencing project: providing services to taxonomists for standard genome sequencing and annotation.</title>
        <authorList>
            <consortium name="The Broad Institute Genomics Platform"/>
            <consortium name="The Broad Institute Genome Sequencing Center for Infectious Disease"/>
            <person name="Wu L."/>
            <person name="Ma J."/>
        </authorList>
    </citation>
    <scope>NUCLEOTIDE SEQUENCE [LARGE SCALE GENOMIC DNA]</scope>
    <source>
        <strain evidence="5">JCM 18959</strain>
    </source>
</reference>
<keyword evidence="1" id="KW-0472">Membrane</keyword>
<evidence type="ECO:0000313" key="4">
    <source>
        <dbReference type="EMBL" id="GAA5095744.1"/>
    </source>
</evidence>
<feature type="transmembrane region" description="Helical" evidence="1">
    <location>
        <begin position="248"/>
        <end position="268"/>
    </location>
</feature>